<keyword evidence="2" id="KW-1185">Reference proteome</keyword>
<dbReference type="EMBL" id="CM056811">
    <property type="protein sequence ID" value="KAJ8636096.1"/>
    <property type="molecule type" value="Genomic_DNA"/>
</dbReference>
<accession>A0ACC2LSS8</accession>
<organism evidence="1 2">
    <name type="scientific">Persea americana</name>
    <name type="common">Avocado</name>
    <dbReference type="NCBI Taxonomy" id="3435"/>
    <lineage>
        <taxon>Eukaryota</taxon>
        <taxon>Viridiplantae</taxon>
        <taxon>Streptophyta</taxon>
        <taxon>Embryophyta</taxon>
        <taxon>Tracheophyta</taxon>
        <taxon>Spermatophyta</taxon>
        <taxon>Magnoliopsida</taxon>
        <taxon>Magnoliidae</taxon>
        <taxon>Laurales</taxon>
        <taxon>Lauraceae</taxon>
        <taxon>Persea</taxon>
    </lineage>
</organism>
<reference evidence="1 2" key="1">
    <citation type="journal article" date="2022" name="Hortic Res">
        <title>A haplotype resolved chromosomal level avocado genome allows analysis of novel avocado genes.</title>
        <authorList>
            <person name="Nath O."/>
            <person name="Fletcher S.J."/>
            <person name="Hayward A."/>
            <person name="Shaw L.M."/>
            <person name="Masouleh A.K."/>
            <person name="Furtado A."/>
            <person name="Henry R.J."/>
            <person name="Mitter N."/>
        </authorList>
    </citation>
    <scope>NUCLEOTIDE SEQUENCE [LARGE SCALE GENOMIC DNA]</scope>
    <source>
        <strain evidence="2">cv. Hass</strain>
    </source>
</reference>
<evidence type="ECO:0000313" key="1">
    <source>
        <dbReference type="EMBL" id="KAJ8636096.1"/>
    </source>
</evidence>
<protein>
    <submittedName>
        <fullName evidence="1">Uncharacterized protein</fullName>
    </submittedName>
</protein>
<sequence length="232" mass="26502">MLFCSSIAFLLVLVFHIVEPISMSRELYFGSVVPIGALYALSLWKQLNNPSALSLHLSLISRVLKWRMGKGSKIGCKMASHQLFKDKAKNRVDDLHGMFTDPQFARKESRSIDVAVLEEQVHQMLHEWKVELNEASPASSLLYLGRGIIVLPLPICLRIYAVCCSFVRRKMMLQVRWPRRRILDFDLHRASMLPWLCIKCKTENELSTLILMSSDTELRDRHCGVGGSMEGQ</sequence>
<gene>
    <name evidence="1" type="ORF">MRB53_010363</name>
</gene>
<evidence type="ECO:0000313" key="2">
    <source>
        <dbReference type="Proteomes" id="UP001234297"/>
    </source>
</evidence>
<comment type="caution">
    <text evidence="1">The sequence shown here is derived from an EMBL/GenBank/DDBJ whole genome shotgun (WGS) entry which is preliminary data.</text>
</comment>
<dbReference type="Proteomes" id="UP001234297">
    <property type="component" value="Chromosome 3"/>
</dbReference>
<name>A0ACC2LSS8_PERAE</name>
<proteinExistence type="predicted"/>